<evidence type="ECO:0000256" key="3">
    <source>
        <dbReference type="SAM" id="SignalP"/>
    </source>
</evidence>
<keyword evidence="2 3" id="KW-0732">Signal</keyword>
<reference evidence="5 6" key="1">
    <citation type="submission" date="2018-05" db="EMBL/GenBank/DDBJ databases">
        <title>Freshwater and sediment microbial communities from various areas in North America, analyzing microbe dynamics in response to fracking.</title>
        <authorList>
            <person name="Lamendella R."/>
        </authorList>
    </citation>
    <scope>NUCLEOTIDE SEQUENCE [LARGE SCALE GENOMIC DNA]</scope>
    <source>
        <strain evidence="5 6">125B1</strain>
    </source>
</reference>
<comment type="subcellular location">
    <subcellularLocation>
        <location evidence="1">Secreted</location>
    </subcellularLocation>
</comment>
<name>A0A317Q6S4_9GAMM</name>
<dbReference type="InterPro" id="IPR011330">
    <property type="entry name" value="Glyco_hydro/deAcase_b/a-brl"/>
</dbReference>
<evidence type="ECO:0000256" key="1">
    <source>
        <dbReference type="ARBA" id="ARBA00004613"/>
    </source>
</evidence>
<dbReference type="PROSITE" id="PS51677">
    <property type="entry name" value="NODB"/>
    <property type="match status" value="1"/>
</dbReference>
<evidence type="ECO:0000259" key="4">
    <source>
        <dbReference type="PROSITE" id="PS51677"/>
    </source>
</evidence>
<gene>
    <name evidence="5" type="ORF">DET45_11760</name>
</gene>
<keyword evidence="6" id="KW-1185">Reference proteome</keyword>
<sequence>MRVLIICLCWLGLLGCSEPVLAKSSASIAVLQYHHIGDDTPRVTSVTADELAQHIEWLQEHDFDIVSITDALQLLQQPSPATAKLAVLTIDDGWKNVYQNGLPVFKKYQVPFTVFVNPRLMREAPNLYMNWQQLRELQQYGATIANHTNSHDHLTWRRTDESESQWQQRIRADILDAQQEIDEALGAQPKLLAYPYGEYDPAVEAIVEEAGFVAFAQHSGAWNRFSNSAAIPRFPASAQYADLRTLATKINSLALPVTHITPASMVLKHDQSTPSFSVTLDHTDDFNPAQMNCFAGSSTLRPSWQGNTFTVELSQPLPIGRSRVNCTVASKSQPQRFYWYSQPFARADKNGRWPD</sequence>
<protein>
    <submittedName>
        <fullName evidence="5">Peptidoglycan/xylan/chitin deacetylase (PgdA/CDA1 family)</fullName>
    </submittedName>
</protein>
<dbReference type="AlphaFoldDB" id="A0A317Q6S4"/>
<dbReference type="Proteomes" id="UP000246964">
    <property type="component" value="Unassembled WGS sequence"/>
</dbReference>
<dbReference type="GO" id="GO:0005975">
    <property type="term" value="P:carbohydrate metabolic process"/>
    <property type="evidence" value="ECO:0007669"/>
    <property type="project" value="InterPro"/>
</dbReference>
<feature type="signal peptide" evidence="3">
    <location>
        <begin position="1"/>
        <end position="22"/>
    </location>
</feature>
<accession>A0A317Q6S4</accession>
<evidence type="ECO:0000313" key="6">
    <source>
        <dbReference type="Proteomes" id="UP000246964"/>
    </source>
</evidence>
<dbReference type="PANTHER" id="PTHR34216:SF3">
    <property type="entry name" value="POLY-BETA-1,6-N-ACETYL-D-GLUCOSAMINE N-DEACETYLASE"/>
    <property type="match status" value="1"/>
</dbReference>
<organism evidence="5 6">
    <name type="scientific">Pseudidiomarina maritima</name>
    <dbReference type="NCBI Taxonomy" id="519453"/>
    <lineage>
        <taxon>Bacteria</taxon>
        <taxon>Pseudomonadati</taxon>
        <taxon>Pseudomonadota</taxon>
        <taxon>Gammaproteobacteria</taxon>
        <taxon>Alteromonadales</taxon>
        <taxon>Idiomarinaceae</taxon>
        <taxon>Pseudidiomarina</taxon>
    </lineage>
</organism>
<dbReference type="InterPro" id="IPR051398">
    <property type="entry name" value="Polysacch_Deacetylase"/>
</dbReference>
<dbReference type="PANTHER" id="PTHR34216">
    <property type="match status" value="1"/>
</dbReference>
<proteinExistence type="predicted"/>
<dbReference type="RefSeq" id="WP_181394951.1">
    <property type="nucleotide sequence ID" value="NZ_QGTT01000017.1"/>
</dbReference>
<dbReference type="InterPro" id="IPR002509">
    <property type="entry name" value="NODB_dom"/>
</dbReference>
<dbReference type="Pfam" id="PF01522">
    <property type="entry name" value="Polysacc_deac_1"/>
    <property type="match status" value="1"/>
</dbReference>
<dbReference type="CDD" id="cd10973">
    <property type="entry name" value="CE4_DAC_u4_5s"/>
    <property type="match status" value="1"/>
</dbReference>
<dbReference type="Gene3D" id="3.20.20.370">
    <property type="entry name" value="Glycoside hydrolase/deacetylase"/>
    <property type="match status" value="1"/>
</dbReference>
<feature type="domain" description="NodB homology" evidence="4">
    <location>
        <begin position="84"/>
        <end position="300"/>
    </location>
</feature>
<dbReference type="SUPFAM" id="SSF88713">
    <property type="entry name" value="Glycoside hydrolase/deacetylase"/>
    <property type="match status" value="1"/>
</dbReference>
<comment type="caution">
    <text evidence="5">The sequence shown here is derived from an EMBL/GenBank/DDBJ whole genome shotgun (WGS) entry which is preliminary data.</text>
</comment>
<evidence type="ECO:0000256" key="2">
    <source>
        <dbReference type="ARBA" id="ARBA00022729"/>
    </source>
</evidence>
<dbReference type="GO" id="GO:0016810">
    <property type="term" value="F:hydrolase activity, acting on carbon-nitrogen (but not peptide) bonds"/>
    <property type="evidence" value="ECO:0007669"/>
    <property type="project" value="InterPro"/>
</dbReference>
<dbReference type="GO" id="GO:0005576">
    <property type="term" value="C:extracellular region"/>
    <property type="evidence" value="ECO:0007669"/>
    <property type="project" value="UniProtKB-SubCell"/>
</dbReference>
<dbReference type="PROSITE" id="PS51257">
    <property type="entry name" value="PROKAR_LIPOPROTEIN"/>
    <property type="match status" value="1"/>
</dbReference>
<dbReference type="EMBL" id="QGTT01000017">
    <property type="protein sequence ID" value="PWW09793.1"/>
    <property type="molecule type" value="Genomic_DNA"/>
</dbReference>
<feature type="chain" id="PRO_5016300664" evidence="3">
    <location>
        <begin position="23"/>
        <end position="355"/>
    </location>
</feature>
<evidence type="ECO:0000313" key="5">
    <source>
        <dbReference type="EMBL" id="PWW09793.1"/>
    </source>
</evidence>